<evidence type="ECO:0000256" key="1">
    <source>
        <dbReference type="SAM" id="MobiDB-lite"/>
    </source>
</evidence>
<name>A0A1A8JMI0_NOTKU</name>
<accession>A0A1A8JMI0</accession>
<dbReference type="EMBL" id="HAEE01001298">
    <property type="protein sequence ID" value="SBR21314.1"/>
    <property type="molecule type" value="Transcribed_RNA"/>
</dbReference>
<proteinExistence type="predicted"/>
<dbReference type="AlphaFoldDB" id="A0A1A8JMI0"/>
<gene>
    <name evidence="2" type="primary">AMOTL2A</name>
</gene>
<feature type="non-terminal residue" evidence="2">
    <location>
        <position position="1"/>
    </location>
</feature>
<evidence type="ECO:0000313" key="2">
    <source>
        <dbReference type="EMBL" id="SBR21314.1"/>
    </source>
</evidence>
<sequence length="75" mass="6956">AGAGTTGETASASAGVRGRMPAEEGASGAGSGLGAEPQQAAGGRAAPKESLREEGGASAELSGTAAGCVREKRGA</sequence>
<feature type="compositionally biased region" description="Low complexity" evidence="1">
    <location>
        <begin position="1"/>
        <end position="15"/>
    </location>
</feature>
<reference evidence="2" key="1">
    <citation type="submission" date="2016-05" db="EMBL/GenBank/DDBJ databases">
        <authorList>
            <person name="Lavstsen T."/>
            <person name="Jespersen J.S."/>
        </authorList>
    </citation>
    <scope>NUCLEOTIDE SEQUENCE</scope>
    <source>
        <tissue evidence="2">Brain</tissue>
    </source>
</reference>
<feature type="region of interest" description="Disordered" evidence="1">
    <location>
        <begin position="1"/>
        <end position="75"/>
    </location>
</feature>
<protein>
    <submittedName>
        <fullName evidence="2">Angiomotin like 2a</fullName>
    </submittedName>
</protein>
<reference evidence="2" key="2">
    <citation type="submission" date="2016-06" db="EMBL/GenBank/DDBJ databases">
        <title>The genome of a short-lived fish provides insights into sex chromosome evolution and the genetic control of aging.</title>
        <authorList>
            <person name="Reichwald K."/>
            <person name="Felder M."/>
            <person name="Petzold A."/>
            <person name="Koch P."/>
            <person name="Groth M."/>
            <person name="Platzer M."/>
        </authorList>
    </citation>
    <scope>NUCLEOTIDE SEQUENCE</scope>
    <source>
        <tissue evidence="2">Brain</tissue>
    </source>
</reference>
<feature type="compositionally biased region" description="Basic and acidic residues" evidence="1">
    <location>
        <begin position="46"/>
        <end position="55"/>
    </location>
</feature>
<organism evidence="2">
    <name type="scientific">Nothobranchius kuhntae</name>
    <name type="common">Beira killifish</name>
    <dbReference type="NCBI Taxonomy" id="321403"/>
    <lineage>
        <taxon>Eukaryota</taxon>
        <taxon>Metazoa</taxon>
        <taxon>Chordata</taxon>
        <taxon>Craniata</taxon>
        <taxon>Vertebrata</taxon>
        <taxon>Euteleostomi</taxon>
        <taxon>Actinopterygii</taxon>
        <taxon>Neopterygii</taxon>
        <taxon>Teleostei</taxon>
        <taxon>Neoteleostei</taxon>
        <taxon>Acanthomorphata</taxon>
        <taxon>Ovalentaria</taxon>
        <taxon>Atherinomorphae</taxon>
        <taxon>Cyprinodontiformes</taxon>
        <taxon>Nothobranchiidae</taxon>
        <taxon>Nothobranchius</taxon>
    </lineage>
</organism>
<feature type="non-terminal residue" evidence="2">
    <location>
        <position position="75"/>
    </location>
</feature>